<dbReference type="OrthoDB" id="3216131at2"/>
<keyword evidence="1" id="KW-0812">Transmembrane</keyword>
<reference evidence="3" key="1">
    <citation type="submission" date="2016-10" db="EMBL/GenBank/DDBJ databases">
        <authorList>
            <person name="Varghese N."/>
            <person name="Submissions S."/>
        </authorList>
    </citation>
    <scope>NUCLEOTIDE SEQUENCE [LARGE SCALE GENOMIC DNA]</scope>
    <source>
        <strain evidence="3">CGMCC 4.3506</strain>
    </source>
</reference>
<feature type="transmembrane region" description="Helical" evidence="1">
    <location>
        <begin position="7"/>
        <end position="29"/>
    </location>
</feature>
<keyword evidence="1" id="KW-0472">Membrane</keyword>
<name>A0A1G7U7E7_9PSEU</name>
<dbReference type="AlphaFoldDB" id="A0A1G7U7E7"/>
<organism evidence="2 3">
    <name type="scientific">Lentzea fradiae</name>
    <dbReference type="NCBI Taxonomy" id="200378"/>
    <lineage>
        <taxon>Bacteria</taxon>
        <taxon>Bacillati</taxon>
        <taxon>Actinomycetota</taxon>
        <taxon>Actinomycetes</taxon>
        <taxon>Pseudonocardiales</taxon>
        <taxon>Pseudonocardiaceae</taxon>
        <taxon>Lentzea</taxon>
    </lineage>
</organism>
<dbReference type="EMBL" id="FNCC01000008">
    <property type="protein sequence ID" value="SDG43344.1"/>
    <property type="molecule type" value="Genomic_DNA"/>
</dbReference>
<sequence>MEDTEEAILFGLVGWVIGWILTLFIIVMIGRMVVDWAVTFQARGDWVWKVRRVTHGITEPVLAPVRKVLPPVRFGGFGLDLAFTVVFIAALILRSIVW</sequence>
<gene>
    <name evidence="2" type="ORF">SAMN05216553_10844</name>
</gene>
<dbReference type="InterPro" id="IPR003425">
    <property type="entry name" value="CCB3/YggT"/>
</dbReference>
<proteinExistence type="predicted"/>
<dbReference type="GO" id="GO:0016020">
    <property type="term" value="C:membrane"/>
    <property type="evidence" value="ECO:0007669"/>
    <property type="project" value="InterPro"/>
</dbReference>
<dbReference type="STRING" id="200378.SAMN05216553_10844"/>
<dbReference type="RefSeq" id="WP_090051266.1">
    <property type="nucleotide sequence ID" value="NZ_FNCC01000008.1"/>
</dbReference>
<feature type="transmembrane region" description="Helical" evidence="1">
    <location>
        <begin position="74"/>
        <end position="93"/>
    </location>
</feature>
<evidence type="ECO:0000313" key="2">
    <source>
        <dbReference type="EMBL" id="SDG43344.1"/>
    </source>
</evidence>
<dbReference type="Pfam" id="PF02325">
    <property type="entry name" value="CCB3_YggT"/>
    <property type="match status" value="1"/>
</dbReference>
<dbReference type="Proteomes" id="UP000199623">
    <property type="component" value="Unassembled WGS sequence"/>
</dbReference>
<keyword evidence="3" id="KW-1185">Reference proteome</keyword>
<accession>A0A1G7U7E7</accession>
<evidence type="ECO:0000313" key="3">
    <source>
        <dbReference type="Proteomes" id="UP000199623"/>
    </source>
</evidence>
<evidence type="ECO:0000256" key="1">
    <source>
        <dbReference type="SAM" id="Phobius"/>
    </source>
</evidence>
<protein>
    <submittedName>
        <fullName evidence="2">YggT family protein</fullName>
    </submittedName>
</protein>
<keyword evidence="1" id="KW-1133">Transmembrane helix</keyword>